<organism evidence="1 2">
    <name type="scientific">Jannaschia rubra</name>
    <dbReference type="NCBI Taxonomy" id="282197"/>
    <lineage>
        <taxon>Bacteria</taxon>
        <taxon>Pseudomonadati</taxon>
        <taxon>Pseudomonadota</taxon>
        <taxon>Alphaproteobacteria</taxon>
        <taxon>Rhodobacterales</taxon>
        <taxon>Roseobacteraceae</taxon>
        <taxon>Jannaschia</taxon>
    </lineage>
</organism>
<evidence type="ECO:0000313" key="2">
    <source>
        <dbReference type="Proteomes" id="UP000048908"/>
    </source>
</evidence>
<name>A0A0M6XUX1_9RHOB</name>
<gene>
    <name evidence="1" type="ORF">JAN5088_03354</name>
</gene>
<sequence>MPTAMFTTRLDAELKAELERIAQAEDRSASWVANQAIRAFVEERRAVRDLLDTGLEMVTRESPGVAPGEVHDWMLADDDRPFPAAR</sequence>
<dbReference type="Proteomes" id="UP000048908">
    <property type="component" value="Unassembled WGS sequence"/>
</dbReference>
<keyword evidence="2" id="KW-1185">Reference proteome</keyword>
<dbReference type="CDD" id="cd22233">
    <property type="entry name" value="RHH_CopAso-like"/>
    <property type="match status" value="1"/>
</dbReference>
<accession>A0A0M6XUX1</accession>
<evidence type="ECO:0000313" key="1">
    <source>
        <dbReference type="EMBL" id="CTQ34558.1"/>
    </source>
</evidence>
<protein>
    <submittedName>
        <fullName evidence="1">Ribbon-helix-helix protein, copG family</fullName>
    </submittedName>
</protein>
<dbReference type="InterPro" id="IPR010985">
    <property type="entry name" value="Ribbon_hlx_hlx"/>
</dbReference>
<dbReference type="GO" id="GO:0006355">
    <property type="term" value="P:regulation of DNA-templated transcription"/>
    <property type="evidence" value="ECO:0007669"/>
    <property type="project" value="InterPro"/>
</dbReference>
<dbReference type="OrthoDB" id="5298181at2"/>
<dbReference type="RefSeq" id="WP_055683912.1">
    <property type="nucleotide sequence ID" value="NZ_CXPG01000022.1"/>
</dbReference>
<reference evidence="1 2" key="1">
    <citation type="submission" date="2015-07" db="EMBL/GenBank/DDBJ databases">
        <authorList>
            <person name="Noorani M."/>
        </authorList>
    </citation>
    <scope>NUCLEOTIDE SEQUENCE [LARGE SCALE GENOMIC DNA]</scope>
    <source>
        <strain evidence="1 2">CECT 5088</strain>
    </source>
</reference>
<dbReference type="AlphaFoldDB" id="A0A0M6XUX1"/>
<proteinExistence type="predicted"/>
<dbReference type="EMBL" id="CXPG01000022">
    <property type="protein sequence ID" value="CTQ34558.1"/>
    <property type="molecule type" value="Genomic_DNA"/>
</dbReference>
<dbReference type="SUPFAM" id="SSF47598">
    <property type="entry name" value="Ribbon-helix-helix"/>
    <property type="match status" value="1"/>
</dbReference>